<protein>
    <recommendedName>
        <fullName evidence="3">RRM domain-containing protein</fullName>
    </recommendedName>
</protein>
<keyword evidence="5" id="KW-1185">Reference proteome</keyword>
<proteinExistence type="predicted"/>
<dbReference type="Pfam" id="PF00076">
    <property type="entry name" value="RRM_1"/>
    <property type="match status" value="1"/>
</dbReference>
<organism evidence="4 5">
    <name type="scientific">Adineta ricciae</name>
    <name type="common">Rotifer</name>
    <dbReference type="NCBI Taxonomy" id="249248"/>
    <lineage>
        <taxon>Eukaryota</taxon>
        <taxon>Metazoa</taxon>
        <taxon>Spiralia</taxon>
        <taxon>Gnathifera</taxon>
        <taxon>Rotifera</taxon>
        <taxon>Eurotatoria</taxon>
        <taxon>Bdelloidea</taxon>
        <taxon>Adinetida</taxon>
        <taxon>Adinetidae</taxon>
        <taxon>Adineta</taxon>
    </lineage>
</organism>
<sequence>MNRNYYNLYVSNISSKTNRESLLYVWIPVRTLDLCTNKFCFSAFFSQFGKIENFKFFTKCSRRPNAAAMITFAEHTDIDYIIQHYQHVQFDTNSLSLRRTLPTNRPAFERFRSSNELLVSLPSLSTDQEFTETSMRQYFSRYGSVVFCRTVIPLTTYLIDFVDLDSVNRAIVEEPHFYNDQQLVLRKYVSLNRAELYHTSRNFSKFENTTDRFYLKEGIRRLNDTTEVIRFAQQVELRLIKRTYEAKHMKLYKKQNESLMDLTEKLSDLKAKIRQIENINNSLELLLQQSQQTKRQMIDYYEDKLKQERQRIDQLNEAINLLAVL</sequence>
<evidence type="ECO:0000313" key="4">
    <source>
        <dbReference type="EMBL" id="CAF1579523.1"/>
    </source>
</evidence>
<keyword evidence="1" id="KW-0694">RNA-binding</keyword>
<reference evidence="4" key="1">
    <citation type="submission" date="2021-02" db="EMBL/GenBank/DDBJ databases">
        <authorList>
            <person name="Nowell W R."/>
        </authorList>
    </citation>
    <scope>NUCLEOTIDE SEQUENCE</scope>
</reference>
<evidence type="ECO:0000313" key="5">
    <source>
        <dbReference type="Proteomes" id="UP000663828"/>
    </source>
</evidence>
<dbReference type="GO" id="GO:0003723">
    <property type="term" value="F:RNA binding"/>
    <property type="evidence" value="ECO:0007669"/>
    <property type="project" value="UniProtKB-UniRule"/>
</dbReference>
<evidence type="ECO:0000256" key="2">
    <source>
        <dbReference type="SAM" id="Coils"/>
    </source>
</evidence>
<name>A0A815Z774_ADIRI</name>
<dbReference type="PROSITE" id="PS50102">
    <property type="entry name" value="RRM"/>
    <property type="match status" value="1"/>
</dbReference>
<evidence type="ECO:0000259" key="3">
    <source>
        <dbReference type="PROSITE" id="PS50102"/>
    </source>
</evidence>
<dbReference type="Gene3D" id="3.30.70.330">
    <property type="match status" value="1"/>
</dbReference>
<dbReference type="CDD" id="cd00590">
    <property type="entry name" value="RRM_SF"/>
    <property type="match status" value="1"/>
</dbReference>
<dbReference type="Proteomes" id="UP000663828">
    <property type="component" value="Unassembled WGS sequence"/>
</dbReference>
<dbReference type="InterPro" id="IPR000504">
    <property type="entry name" value="RRM_dom"/>
</dbReference>
<dbReference type="InterPro" id="IPR012677">
    <property type="entry name" value="Nucleotide-bd_a/b_plait_sf"/>
</dbReference>
<evidence type="ECO:0000256" key="1">
    <source>
        <dbReference type="PROSITE-ProRule" id="PRU00176"/>
    </source>
</evidence>
<dbReference type="EMBL" id="CAJNOR010005903">
    <property type="protein sequence ID" value="CAF1579523.1"/>
    <property type="molecule type" value="Genomic_DNA"/>
</dbReference>
<dbReference type="SUPFAM" id="SSF54928">
    <property type="entry name" value="RNA-binding domain, RBD"/>
    <property type="match status" value="1"/>
</dbReference>
<feature type="domain" description="RRM" evidence="3">
    <location>
        <begin position="6"/>
        <end position="102"/>
    </location>
</feature>
<feature type="coiled-coil region" evidence="2">
    <location>
        <begin position="252"/>
        <end position="325"/>
    </location>
</feature>
<keyword evidence="2" id="KW-0175">Coiled coil</keyword>
<accession>A0A815Z774</accession>
<gene>
    <name evidence="4" type="ORF">XAT740_LOCUS45346</name>
</gene>
<comment type="caution">
    <text evidence="4">The sequence shown here is derived from an EMBL/GenBank/DDBJ whole genome shotgun (WGS) entry which is preliminary data.</text>
</comment>
<dbReference type="AlphaFoldDB" id="A0A815Z774"/>
<dbReference type="InterPro" id="IPR035979">
    <property type="entry name" value="RBD_domain_sf"/>
</dbReference>